<feature type="transmembrane region" description="Helical" evidence="1">
    <location>
        <begin position="65"/>
        <end position="85"/>
    </location>
</feature>
<dbReference type="PANTHER" id="PTHR23028:SF131">
    <property type="entry name" value="BLR2367 PROTEIN"/>
    <property type="match status" value="1"/>
</dbReference>
<dbReference type="GO" id="GO:0000271">
    <property type="term" value="P:polysaccharide biosynthetic process"/>
    <property type="evidence" value="ECO:0007669"/>
    <property type="project" value="TreeGrafter"/>
</dbReference>
<dbReference type="InterPro" id="IPR050879">
    <property type="entry name" value="Acyltransferase_3"/>
</dbReference>
<dbReference type="STRING" id="156889.Mmc1_1144"/>
<protein>
    <submittedName>
        <fullName evidence="3">Acyltransferase 3</fullName>
    </submittedName>
</protein>
<keyword evidence="1" id="KW-0472">Membrane</keyword>
<dbReference type="GO" id="GO:0016747">
    <property type="term" value="F:acyltransferase activity, transferring groups other than amino-acyl groups"/>
    <property type="evidence" value="ECO:0007669"/>
    <property type="project" value="InterPro"/>
</dbReference>
<keyword evidence="1" id="KW-1133">Transmembrane helix</keyword>
<evidence type="ECO:0000259" key="2">
    <source>
        <dbReference type="Pfam" id="PF01757"/>
    </source>
</evidence>
<dbReference type="HOGENOM" id="CLU_005679_1_4_5"/>
<keyword evidence="1" id="KW-0812">Transmembrane</keyword>
<proteinExistence type="predicted"/>
<evidence type="ECO:0000313" key="4">
    <source>
        <dbReference type="Proteomes" id="UP000002586"/>
    </source>
</evidence>
<organism evidence="3 4">
    <name type="scientific">Magnetococcus marinus (strain ATCC BAA-1437 / JCM 17883 / MC-1)</name>
    <dbReference type="NCBI Taxonomy" id="156889"/>
    <lineage>
        <taxon>Bacteria</taxon>
        <taxon>Pseudomonadati</taxon>
        <taxon>Pseudomonadota</taxon>
        <taxon>Magnetococcia</taxon>
        <taxon>Magnetococcales</taxon>
        <taxon>Magnetococcaceae</taxon>
        <taxon>Magnetococcus</taxon>
    </lineage>
</organism>
<dbReference type="EMBL" id="CP000471">
    <property type="protein sequence ID" value="ABK43656.1"/>
    <property type="molecule type" value="Genomic_DNA"/>
</dbReference>
<dbReference type="eggNOG" id="COG1835">
    <property type="taxonomic scope" value="Bacteria"/>
</dbReference>
<evidence type="ECO:0000256" key="1">
    <source>
        <dbReference type="SAM" id="Phobius"/>
    </source>
</evidence>
<reference evidence="4" key="1">
    <citation type="journal article" date="2009" name="Appl. Environ. Microbiol.">
        <title>Complete genome sequence of the chemolithoautotrophic marine magnetotactic coccus strain MC-1.</title>
        <authorList>
            <person name="Schubbe S."/>
            <person name="Williams T.J."/>
            <person name="Xie G."/>
            <person name="Kiss H.E."/>
            <person name="Brettin T.S."/>
            <person name="Martinez D."/>
            <person name="Ross C.A."/>
            <person name="Schuler D."/>
            <person name="Cox B.L."/>
            <person name="Nealson K.H."/>
            <person name="Bazylinski D.A."/>
        </authorList>
    </citation>
    <scope>NUCLEOTIDE SEQUENCE [LARGE SCALE GENOMIC DNA]</scope>
    <source>
        <strain evidence="4">ATCC BAA-1437 / JCM 17883 / MC-1</strain>
    </source>
</reference>
<keyword evidence="3" id="KW-0012">Acyltransferase</keyword>
<feature type="transmembrane region" description="Helical" evidence="1">
    <location>
        <begin position="26"/>
        <end position="45"/>
    </location>
</feature>
<feature type="transmembrane region" description="Helical" evidence="1">
    <location>
        <begin position="269"/>
        <end position="288"/>
    </location>
</feature>
<gene>
    <name evidence="3" type="ordered locus">Mmc1_1144</name>
</gene>
<feature type="transmembrane region" description="Helical" evidence="1">
    <location>
        <begin position="156"/>
        <end position="175"/>
    </location>
</feature>
<feature type="domain" description="Acyltransferase 3" evidence="2">
    <location>
        <begin position="27"/>
        <end position="327"/>
    </location>
</feature>
<sequence length="344" mass="39312">MPYHNRATGFGCLLVSLPDSTSKHHLHAVHALRGVAALSVAWFHFTHGNEIFAAYGGWLVALGNHGWAGVEIFFVISGFIVPLSMHRAGYHWRHLWAFIGKRLARVEPPYLLSIVSILILNSLSSMHPAFKGSPFVLDWAQITPHFLYLVEIMDKVWLNPVYWSLAIEFQYYLYIMITLPFIQGRGLGLWVTLLLPLVLSYWGGHFLPQYWHFFLFGLLAFRRYSGLASTVENRWFVVPLTIYCYSASGIALTILALSSWIIVQLPFPRINWLAFLGTISYSLYLLHVPIGGRVINIAIRFVDSVWEQWLAVFIATAASIMASYVFFRVVEYPSQLLAAKIRYR</sequence>
<dbReference type="AlphaFoldDB" id="A0L6R3"/>
<keyword evidence="4" id="KW-1185">Reference proteome</keyword>
<evidence type="ECO:0000313" key="3">
    <source>
        <dbReference type="EMBL" id="ABK43656.1"/>
    </source>
</evidence>
<dbReference type="KEGG" id="mgm:Mmc1_1144"/>
<name>A0L6R3_MAGMM</name>
<dbReference type="InterPro" id="IPR002656">
    <property type="entry name" value="Acyl_transf_3_dom"/>
</dbReference>
<dbReference type="GO" id="GO:0016020">
    <property type="term" value="C:membrane"/>
    <property type="evidence" value="ECO:0007669"/>
    <property type="project" value="TreeGrafter"/>
</dbReference>
<feature type="transmembrane region" description="Helical" evidence="1">
    <location>
        <begin position="309"/>
        <end position="327"/>
    </location>
</feature>
<reference evidence="3 4" key="2">
    <citation type="journal article" date="2012" name="Int. J. Syst. Evol. Microbiol.">
        <title>Magnetococcus marinus gen. nov., sp. nov., a marine, magnetotactic bacterium that represents a novel lineage (Magnetococcaceae fam. nov.; Magnetococcales ord. nov.) at the base of the Alphaproteobacteria.</title>
        <authorList>
            <person name="Bazylinski D.A."/>
            <person name="Williams T.J."/>
            <person name="Lefevre C.T."/>
            <person name="Berg R.J."/>
            <person name="Zhang C.L."/>
            <person name="Bowser S.S."/>
            <person name="Dean A.J."/>
            <person name="Beveridge T.J."/>
        </authorList>
    </citation>
    <scope>NUCLEOTIDE SEQUENCE [LARGE SCALE GENOMIC DNA]</scope>
    <source>
        <strain evidence="4">ATCC BAA-1437 / JCM 17883 / MC-1</strain>
    </source>
</reference>
<accession>A0L6R3</accession>
<dbReference type="PANTHER" id="PTHR23028">
    <property type="entry name" value="ACETYLTRANSFERASE"/>
    <property type="match status" value="1"/>
</dbReference>
<feature type="transmembrane region" description="Helical" evidence="1">
    <location>
        <begin position="240"/>
        <end position="263"/>
    </location>
</feature>
<dbReference type="Pfam" id="PF01757">
    <property type="entry name" value="Acyl_transf_3"/>
    <property type="match status" value="1"/>
</dbReference>
<dbReference type="Proteomes" id="UP000002586">
    <property type="component" value="Chromosome"/>
</dbReference>
<keyword evidence="3" id="KW-0808">Transferase</keyword>